<evidence type="ECO:0000313" key="1">
    <source>
        <dbReference type="EMBL" id="MCD9558586.1"/>
    </source>
</evidence>
<sequence length="163" mass="18238">MEVFGVFGWCFGGDGADEKERQGRYVRLVRIWPERRRGGGGGVVMVGISAAVLSSIGEGEKEEGDGGYGIFPLKEFDRRKAEARKRERKAWWLFGGCFGYDQYFPKWILRLAFKSEVARVFQQAQNPICYAAAEEAALMSSQQDARSILRLGMRASAVGPDEE</sequence>
<gene>
    <name evidence="1" type="ORF">HAX54_015992</name>
</gene>
<dbReference type="EMBL" id="JACEIK010002029">
    <property type="protein sequence ID" value="MCD9558586.1"/>
    <property type="molecule type" value="Genomic_DNA"/>
</dbReference>
<evidence type="ECO:0000313" key="2">
    <source>
        <dbReference type="Proteomes" id="UP000823775"/>
    </source>
</evidence>
<reference evidence="1 2" key="1">
    <citation type="journal article" date="2021" name="BMC Genomics">
        <title>Datura genome reveals duplications of psychoactive alkaloid biosynthetic genes and high mutation rate following tissue culture.</title>
        <authorList>
            <person name="Rajewski A."/>
            <person name="Carter-House D."/>
            <person name="Stajich J."/>
            <person name="Litt A."/>
        </authorList>
    </citation>
    <scope>NUCLEOTIDE SEQUENCE [LARGE SCALE GENOMIC DNA]</scope>
    <source>
        <strain evidence="1">AR-01</strain>
    </source>
</reference>
<dbReference type="Proteomes" id="UP000823775">
    <property type="component" value="Unassembled WGS sequence"/>
</dbReference>
<comment type="caution">
    <text evidence="1">The sequence shown here is derived from an EMBL/GenBank/DDBJ whole genome shotgun (WGS) entry which is preliminary data.</text>
</comment>
<accession>A0ABS8UIA8</accession>
<protein>
    <submittedName>
        <fullName evidence="1">Uncharacterized protein</fullName>
    </submittedName>
</protein>
<name>A0ABS8UIA8_DATST</name>
<organism evidence="1 2">
    <name type="scientific">Datura stramonium</name>
    <name type="common">Jimsonweed</name>
    <name type="synonym">Common thornapple</name>
    <dbReference type="NCBI Taxonomy" id="4076"/>
    <lineage>
        <taxon>Eukaryota</taxon>
        <taxon>Viridiplantae</taxon>
        <taxon>Streptophyta</taxon>
        <taxon>Embryophyta</taxon>
        <taxon>Tracheophyta</taxon>
        <taxon>Spermatophyta</taxon>
        <taxon>Magnoliopsida</taxon>
        <taxon>eudicotyledons</taxon>
        <taxon>Gunneridae</taxon>
        <taxon>Pentapetalae</taxon>
        <taxon>asterids</taxon>
        <taxon>lamiids</taxon>
        <taxon>Solanales</taxon>
        <taxon>Solanaceae</taxon>
        <taxon>Solanoideae</taxon>
        <taxon>Datureae</taxon>
        <taxon>Datura</taxon>
    </lineage>
</organism>
<proteinExistence type="predicted"/>
<keyword evidence="2" id="KW-1185">Reference proteome</keyword>